<name>A0ABR3LSF0_9TELE</name>
<sequence length="131" mass="15183">MRRLSTLRLIMRVRSETRALWWAAQMREWQTFGTSANVPVNYSRFIRASRRRVFLSTDSSQSTGGRATSEGVDCSTLFPDPVRSAGARSSLKPNVRYFFTLRKVKWGQRISVSYSHYLVCWKRPGRDTQSL</sequence>
<evidence type="ECO:0008006" key="3">
    <source>
        <dbReference type="Google" id="ProtNLM"/>
    </source>
</evidence>
<proteinExistence type="predicted"/>
<accession>A0ABR3LSF0</accession>
<dbReference type="EMBL" id="JAYMGO010000019">
    <property type="protein sequence ID" value="KAL1255800.1"/>
    <property type="molecule type" value="Genomic_DNA"/>
</dbReference>
<evidence type="ECO:0000313" key="2">
    <source>
        <dbReference type="Proteomes" id="UP001558613"/>
    </source>
</evidence>
<reference evidence="1 2" key="1">
    <citation type="submission" date="2023-09" db="EMBL/GenBank/DDBJ databases">
        <authorList>
            <person name="Wang M."/>
        </authorList>
    </citation>
    <scope>NUCLEOTIDE SEQUENCE [LARGE SCALE GENOMIC DNA]</scope>
    <source>
        <strain evidence="1">GT-2023</strain>
        <tissue evidence="1">Liver</tissue>
    </source>
</reference>
<evidence type="ECO:0000313" key="1">
    <source>
        <dbReference type="EMBL" id="KAL1255800.1"/>
    </source>
</evidence>
<comment type="caution">
    <text evidence="1">The sequence shown here is derived from an EMBL/GenBank/DDBJ whole genome shotgun (WGS) entry which is preliminary data.</text>
</comment>
<dbReference type="Proteomes" id="UP001558613">
    <property type="component" value="Unassembled WGS sequence"/>
</dbReference>
<keyword evidence="2" id="KW-1185">Reference proteome</keyword>
<organism evidence="1 2">
    <name type="scientific">Cirrhinus molitorella</name>
    <name type="common">mud carp</name>
    <dbReference type="NCBI Taxonomy" id="172907"/>
    <lineage>
        <taxon>Eukaryota</taxon>
        <taxon>Metazoa</taxon>
        <taxon>Chordata</taxon>
        <taxon>Craniata</taxon>
        <taxon>Vertebrata</taxon>
        <taxon>Euteleostomi</taxon>
        <taxon>Actinopterygii</taxon>
        <taxon>Neopterygii</taxon>
        <taxon>Teleostei</taxon>
        <taxon>Ostariophysi</taxon>
        <taxon>Cypriniformes</taxon>
        <taxon>Cyprinidae</taxon>
        <taxon>Labeoninae</taxon>
        <taxon>Labeonini</taxon>
        <taxon>Cirrhinus</taxon>
    </lineage>
</organism>
<gene>
    <name evidence="1" type="ORF">QQF64_013861</name>
</gene>
<protein>
    <recommendedName>
        <fullName evidence="3">Secreted protein</fullName>
    </recommendedName>
</protein>